<feature type="compositionally biased region" description="Low complexity" evidence="1">
    <location>
        <begin position="53"/>
        <end position="96"/>
    </location>
</feature>
<gene>
    <name evidence="2" type="ORF">GBM96_00005</name>
</gene>
<dbReference type="RefSeq" id="WP_152156856.1">
    <property type="nucleotide sequence ID" value="NZ_WEHW01000001.1"/>
</dbReference>
<keyword evidence="3" id="KW-1185">Reference proteome</keyword>
<dbReference type="Proteomes" id="UP000469462">
    <property type="component" value="Unassembled WGS sequence"/>
</dbReference>
<evidence type="ECO:0000256" key="1">
    <source>
        <dbReference type="SAM" id="MobiDB-lite"/>
    </source>
</evidence>
<sequence>MISLDEGIVEGEKAAERAEVREEEKPAAPQEKAVKAPEPEEKLIQIETRKAPEAAPEVPAPEAAPATTPEAPTKAAAAAAEAPAAPAAEPQTEHPALTGSIAEGLEDNLRSAGLVQVHTAKPSAATGYEPVVQPGRVVEHAAAEAEEGPLTQVHTKPELCRPVDYAPVIQPGRKVESSVEASEAEVLVQVETKKN</sequence>
<evidence type="ECO:0000313" key="2">
    <source>
        <dbReference type="EMBL" id="KAB7652776.1"/>
    </source>
</evidence>
<reference evidence="2 3" key="1">
    <citation type="submission" date="2019-10" db="EMBL/GenBank/DDBJ databases">
        <title>Genome diversity of Sutterella seckii.</title>
        <authorList>
            <person name="Chaplin A.V."/>
            <person name="Sokolova S.R."/>
            <person name="Mosin K.A."/>
            <person name="Ivanova E.L."/>
            <person name="Kochetkova T.O."/>
            <person name="Goltsov A.Y."/>
            <person name="Trofimov D.Y."/>
            <person name="Efimov B.A."/>
        </authorList>
    </citation>
    <scope>NUCLEOTIDE SEQUENCE [LARGE SCALE GENOMIC DNA]</scope>
    <source>
        <strain evidence="2 3">ASD3426</strain>
    </source>
</reference>
<protein>
    <submittedName>
        <fullName evidence="2">Uncharacterized protein</fullName>
    </submittedName>
</protein>
<evidence type="ECO:0000313" key="3">
    <source>
        <dbReference type="Proteomes" id="UP000469462"/>
    </source>
</evidence>
<feature type="compositionally biased region" description="Basic and acidic residues" evidence="1">
    <location>
        <begin position="10"/>
        <end position="52"/>
    </location>
</feature>
<proteinExistence type="predicted"/>
<comment type="caution">
    <text evidence="2">The sequence shown here is derived from an EMBL/GenBank/DDBJ whole genome shotgun (WGS) entry which is preliminary data.</text>
</comment>
<feature type="region of interest" description="Disordered" evidence="1">
    <location>
        <begin position="1"/>
        <end position="104"/>
    </location>
</feature>
<dbReference type="EMBL" id="WEHW01000001">
    <property type="protein sequence ID" value="KAB7652776.1"/>
    <property type="molecule type" value="Genomic_DNA"/>
</dbReference>
<organism evidence="2 3">
    <name type="scientific">Sutterella seckii</name>
    <dbReference type="NCBI Taxonomy" id="1944635"/>
    <lineage>
        <taxon>Bacteria</taxon>
        <taxon>Pseudomonadati</taxon>
        <taxon>Pseudomonadota</taxon>
        <taxon>Betaproteobacteria</taxon>
        <taxon>Burkholderiales</taxon>
        <taxon>Sutterellaceae</taxon>
        <taxon>Sutterella</taxon>
    </lineage>
</organism>
<name>A0AAI9SDW7_9BURK</name>
<dbReference type="AlphaFoldDB" id="A0AAI9SDW7"/>
<accession>A0AAI9SDW7</accession>